<gene>
    <name evidence="8" type="ORF">HYG85_10940</name>
</gene>
<dbReference type="InterPro" id="IPR006059">
    <property type="entry name" value="SBP"/>
</dbReference>
<evidence type="ECO:0000256" key="1">
    <source>
        <dbReference type="ARBA" id="ARBA00008520"/>
    </source>
</evidence>
<dbReference type="KEGG" id="vgu:HYG85_10940"/>
<dbReference type="InterPro" id="IPR050490">
    <property type="entry name" value="Bact_solute-bd_prot1"/>
</dbReference>
<dbReference type="Pfam" id="PF01547">
    <property type="entry name" value="SBP_bac_1"/>
    <property type="match status" value="1"/>
</dbReference>
<dbReference type="PANTHER" id="PTHR43649">
    <property type="entry name" value="ARABINOSE-BINDING PROTEIN-RELATED"/>
    <property type="match status" value="1"/>
</dbReference>
<evidence type="ECO:0000256" key="6">
    <source>
        <dbReference type="ARBA" id="ARBA00023139"/>
    </source>
</evidence>
<dbReference type="PROSITE" id="PS01037">
    <property type="entry name" value="SBP_BACTERIAL_1"/>
    <property type="match status" value="1"/>
</dbReference>
<proteinExistence type="inferred from homology"/>
<name>A0A8J8MAM8_9FIRM</name>
<evidence type="ECO:0000256" key="4">
    <source>
        <dbReference type="ARBA" id="ARBA00022729"/>
    </source>
</evidence>
<dbReference type="AlphaFoldDB" id="A0A8J8MAM8"/>
<evidence type="ECO:0000313" key="9">
    <source>
        <dbReference type="Proteomes" id="UP000677305"/>
    </source>
</evidence>
<evidence type="ECO:0000256" key="3">
    <source>
        <dbReference type="ARBA" id="ARBA00022475"/>
    </source>
</evidence>
<evidence type="ECO:0000256" key="5">
    <source>
        <dbReference type="ARBA" id="ARBA00023136"/>
    </source>
</evidence>
<dbReference type="EMBL" id="CP058561">
    <property type="protein sequence ID" value="QUH29406.1"/>
    <property type="molecule type" value="Genomic_DNA"/>
</dbReference>
<sequence length="437" mass="49180">MKKKILVLILIIMVMVTSCIGCGKKNDESVTSQKGDTTSNKEEQPKVTLKMTHFKAEATEGINKIIEVFNEEYPNIEINVDLLEWGNYDTILKTKFASNEIIDIICLKEGDLLNKYGKAGYLADLTDKTFMDNIQDVAVKASATDGKNYAVPVDNSPIAVFYNKKIFKDKGFEIPKTYSELMSIAKQLKEEGTAGFALGYKDEWPLSMFQSRAAVDVLYLQGQPEWGKNYLDGKTTFADTPEWKTVIAQCKDFYTYGNDDPLGVDYNKALDMFAAGDAAMIFQGLWILPEIEKRNPEFFNNDLGIFPYPATEDPSDVKLEATGDFVIAAGAESTHLDEAMKFLEFMTTKEAAKIWTDNIKTISAVKDSSLSFAPCLADIEPYFNNGQIYDAQPYLSQLSGNWDGQITKYIIEYLIDRKTVDEVLEAQDKFMQRTLNN</sequence>
<keyword evidence="2" id="KW-0813">Transport</keyword>
<dbReference type="InterPro" id="IPR006061">
    <property type="entry name" value="SBP_1_CS"/>
</dbReference>
<dbReference type="Gene3D" id="3.40.190.10">
    <property type="entry name" value="Periplasmic binding protein-like II"/>
    <property type="match status" value="2"/>
</dbReference>
<comment type="similarity">
    <text evidence="1">Belongs to the bacterial solute-binding protein 1 family.</text>
</comment>
<keyword evidence="9" id="KW-1185">Reference proteome</keyword>
<dbReference type="GO" id="GO:0055085">
    <property type="term" value="P:transmembrane transport"/>
    <property type="evidence" value="ECO:0007669"/>
    <property type="project" value="InterPro"/>
</dbReference>
<keyword evidence="5" id="KW-0472">Membrane</keyword>
<dbReference type="PROSITE" id="PS51257">
    <property type="entry name" value="PROKAR_LIPOPROTEIN"/>
    <property type="match status" value="1"/>
</dbReference>
<accession>A0A8J8MAM8</accession>
<dbReference type="PANTHER" id="PTHR43649:SF33">
    <property type="entry name" value="POLYGALACTURONAN_RHAMNOGALACTURONAN-BINDING PROTEIN YTCQ"/>
    <property type="match status" value="1"/>
</dbReference>
<reference evidence="8 9" key="1">
    <citation type="submission" date="2020-07" db="EMBL/GenBank/DDBJ databases">
        <title>Vallitalea guaymasensis genome.</title>
        <authorList>
            <person name="Postec A."/>
        </authorList>
    </citation>
    <scope>NUCLEOTIDE SEQUENCE [LARGE SCALE GENOMIC DNA]</scope>
    <source>
        <strain evidence="8 9">Ra1766G1</strain>
    </source>
</reference>
<keyword evidence="6" id="KW-0564">Palmitate</keyword>
<evidence type="ECO:0000313" key="8">
    <source>
        <dbReference type="EMBL" id="QUH29406.1"/>
    </source>
</evidence>
<dbReference type="SUPFAM" id="SSF53850">
    <property type="entry name" value="Periplasmic binding protein-like II"/>
    <property type="match status" value="1"/>
</dbReference>
<dbReference type="Proteomes" id="UP000677305">
    <property type="component" value="Chromosome"/>
</dbReference>
<protein>
    <submittedName>
        <fullName evidence="8">Extracellular solute-binding protein</fullName>
    </submittedName>
</protein>
<evidence type="ECO:0000256" key="2">
    <source>
        <dbReference type="ARBA" id="ARBA00022448"/>
    </source>
</evidence>
<keyword evidence="7" id="KW-0449">Lipoprotein</keyword>
<keyword evidence="3" id="KW-1003">Cell membrane</keyword>
<organism evidence="8 9">
    <name type="scientific">Vallitalea guaymasensis</name>
    <dbReference type="NCBI Taxonomy" id="1185412"/>
    <lineage>
        <taxon>Bacteria</taxon>
        <taxon>Bacillati</taxon>
        <taxon>Bacillota</taxon>
        <taxon>Clostridia</taxon>
        <taxon>Lachnospirales</taxon>
        <taxon>Vallitaleaceae</taxon>
        <taxon>Vallitalea</taxon>
    </lineage>
</organism>
<evidence type="ECO:0000256" key="7">
    <source>
        <dbReference type="ARBA" id="ARBA00023288"/>
    </source>
</evidence>
<keyword evidence="4" id="KW-0732">Signal</keyword>
<dbReference type="RefSeq" id="WP_212693486.1">
    <property type="nucleotide sequence ID" value="NZ_CP058561.1"/>
</dbReference>